<keyword evidence="1" id="KW-0812">Transmembrane</keyword>
<name>A0A1G2PSM4_9BACT</name>
<feature type="transmembrane region" description="Helical" evidence="1">
    <location>
        <begin position="160"/>
        <end position="178"/>
    </location>
</feature>
<organism evidence="3 4">
    <name type="scientific">Candidatus Terrybacteria bacterium RIFCSPLOWO2_01_FULL_40_23</name>
    <dbReference type="NCBI Taxonomy" id="1802366"/>
    <lineage>
        <taxon>Bacteria</taxon>
        <taxon>Candidatus Terryibacteriota</taxon>
    </lineage>
</organism>
<feature type="domain" description="EamA" evidence="2">
    <location>
        <begin position="2"/>
        <end position="147"/>
    </location>
</feature>
<evidence type="ECO:0000256" key="1">
    <source>
        <dbReference type="SAM" id="Phobius"/>
    </source>
</evidence>
<protein>
    <recommendedName>
        <fullName evidence="2">EamA domain-containing protein</fullName>
    </recommendedName>
</protein>
<keyword evidence="1" id="KW-1133">Transmembrane helix</keyword>
<evidence type="ECO:0000313" key="3">
    <source>
        <dbReference type="EMBL" id="OHA51297.1"/>
    </source>
</evidence>
<comment type="caution">
    <text evidence="3">The sequence shown here is derived from an EMBL/GenBank/DDBJ whole genome shotgun (WGS) entry which is preliminary data.</text>
</comment>
<dbReference type="Pfam" id="PF00892">
    <property type="entry name" value="EamA"/>
    <property type="match status" value="1"/>
</dbReference>
<feature type="transmembrane region" description="Helical" evidence="1">
    <location>
        <begin position="229"/>
        <end position="250"/>
    </location>
</feature>
<dbReference type="Proteomes" id="UP000176951">
    <property type="component" value="Unassembled WGS sequence"/>
</dbReference>
<dbReference type="InterPro" id="IPR000620">
    <property type="entry name" value="EamA_dom"/>
</dbReference>
<sequence>MLWIYLAIGGYFFLALAALGDRLLLASSTVDPVKYVFLIGVLGGVGASIISAVNFILPDLLGLNFIFSGNYLYAFASAFAAGIFYVLALFAYFSILNKVESSRVVPSIGALIPLFTLIFAAIFLRQEITSYHLLAFLVLVSGAFFVSYKDRKSSLVFDKNIVLILFAALFFSVHFILVKNAYNHLPFIEALVFVQFGFAFAGFALYALFKKKYSAQTSKNTASFAVSPLFVFVNQFFGLIGGGLLQYAIFKGNVVLVNAMQGIQYAFLFLALFIGSYFWAKLLNESYSRRMLFMKLIGVILIASGIALISFKS</sequence>
<dbReference type="EMBL" id="MHSW01000024">
    <property type="protein sequence ID" value="OHA51297.1"/>
    <property type="molecule type" value="Genomic_DNA"/>
</dbReference>
<proteinExistence type="predicted"/>
<feature type="transmembrane region" description="Helical" evidence="1">
    <location>
        <begin position="130"/>
        <end position="148"/>
    </location>
</feature>
<dbReference type="SUPFAM" id="SSF103481">
    <property type="entry name" value="Multidrug resistance efflux transporter EmrE"/>
    <property type="match status" value="1"/>
</dbReference>
<dbReference type="AlphaFoldDB" id="A0A1G2PSM4"/>
<feature type="transmembrane region" description="Helical" evidence="1">
    <location>
        <begin position="190"/>
        <end position="209"/>
    </location>
</feature>
<feature type="transmembrane region" description="Helical" evidence="1">
    <location>
        <begin position="104"/>
        <end position="124"/>
    </location>
</feature>
<accession>A0A1G2PSM4</accession>
<evidence type="ECO:0000313" key="4">
    <source>
        <dbReference type="Proteomes" id="UP000176951"/>
    </source>
</evidence>
<feature type="transmembrane region" description="Helical" evidence="1">
    <location>
        <begin position="36"/>
        <end position="57"/>
    </location>
</feature>
<dbReference type="GO" id="GO:0016020">
    <property type="term" value="C:membrane"/>
    <property type="evidence" value="ECO:0007669"/>
    <property type="project" value="InterPro"/>
</dbReference>
<feature type="transmembrane region" description="Helical" evidence="1">
    <location>
        <begin position="6"/>
        <end position="24"/>
    </location>
</feature>
<keyword evidence="1" id="KW-0472">Membrane</keyword>
<dbReference type="InterPro" id="IPR037185">
    <property type="entry name" value="EmrE-like"/>
</dbReference>
<feature type="transmembrane region" description="Helical" evidence="1">
    <location>
        <begin position="72"/>
        <end position="92"/>
    </location>
</feature>
<feature type="transmembrane region" description="Helical" evidence="1">
    <location>
        <begin position="262"/>
        <end position="280"/>
    </location>
</feature>
<reference evidence="3 4" key="1">
    <citation type="journal article" date="2016" name="Nat. Commun.">
        <title>Thousands of microbial genomes shed light on interconnected biogeochemical processes in an aquifer system.</title>
        <authorList>
            <person name="Anantharaman K."/>
            <person name="Brown C.T."/>
            <person name="Hug L.A."/>
            <person name="Sharon I."/>
            <person name="Castelle C.J."/>
            <person name="Probst A.J."/>
            <person name="Thomas B.C."/>
            <person name="Singh A."/>
            <person name="Wilkins M.J."/>
            <person name="Karaoz U."/>
            <person name="Brodie E.L."/>
            <person name="Williams K.H."/>
            <person name="Hubbard S.S."/>
            <person name="Banfield J.F."/>
        </authorList>
    </citation>
    <scope>NUCLEOTIDE SEQUENCE [LARGE SCALE GENOMIC DNA]</scope>
</reference>
<feature type="transmembrane region" description="Helical" evidence="1">
    <location>
        <begin position="292"/>
        <end position="311"/>
    </location>
</feature>
<gene>
    <name evidence="3" type="ORF">A3A97_02470</name>
</gene>
<evidence type="ECO:0000259" key="2">
    <source>
        <dbReference type="Pfam" id="PF00892"/>
    </source>
</evidence>